<dbReference type="Proteomes" id="UP001497382">
    <property type="component" value="Unassembled WGS sequence"/>
</dbReference>
<keyword evidence="2" id="KW-1185">Reference proteome</keyword>
<evidence type="ECO:0000313" key="2">
    <source>
        <dbReference type="Proteomes" id="UP001497382"/>
    </source>
</evidence>
<comment type="caution">
    <text evidence="1">The sequence shown here is derived from an EMBL/GenBank/DDBJ whole genome shotgun (WGS) entry which is preliminary data.</text>
</comment>
<sequence>MFGTRIERDLINCVCGFSAGIPRSWIRWGTITCQISPHHLEYHFSSFAEDVLRKTAGGGGARKCGSNSWQVRFSVNLRALLIVFMTGETGGEAN</sequence>
<accession>A0AAV2BPG7</accession>
<dbReference type="AlphaFoldDB" id="A0AAV2BPG7"/>
<gene>
    <name evidence="1" type="ORF">LARSCL_LOCUS20526</name>
</gene>
<dbReference type="EMBL" id="CAXIEN010000441">
    <property type="protein sequence ID" value="CAL1297782.1"/>
    <property type="molecule type" value="Genomic_DNA"/>
</dbReference>
<name>A0AAV2BPG7_9ARAC</name>
<reference evidence="1 2" key="1">
    <citation type="submission" date="2024-04" db="EMBL/GenBank/DDBJ databases">
        <authorList>
            <person name="Rising A."/>
            <person name="Reimegard J."/>
            <person name="Sonavane S."/>
            <person name="Akerstrom W."/>
            <person name="Nylinder S."/>
            <person name="Hedman E."/>
            <person name="Kallberg Y."/>
        </authorList>
    </citation>
    <scope>NUCLEOTIDE SEQUENCE [LARGE SCALE GENOMIC DNA]</scope>
</reference>
<organism evidence="1 2">
    <name type="scientific">Larinioides sclopetarius</name>
    <dbReference type="NCBI Taxonomy" id="280406"/>
    <lineage>
        <taxon>Eukaryota</taxon>
        <taxon>Metazoa</taxon>
        <taxon>Ecdysozoa</taxon>
        <taxon>Arthropoda</taxon>
        <taxon>Chelicerata</taxon>
        <taxon>Arachnida</taxon>
        <taxon>Araneae</taxon>
        <taxon>Araneomorphae</taxon>
        <taxon>Entelegynae</taxon>
        <taxon>Araneoidea</taxon>
        <taxon>Araneidae</taxon>
        <taxon>Larinioides</taxon>
    </lineage>
</organism>
<proteinExistence type="predicted"/>
<protein>
    <submittedName>
        <fullName evidence="1">Uncharacterized protein</fullName>
    </submittedName>
</protein>
<evidence type="ECO:0000313" key="1">
    <source>
        <dbReference type="EMBL" id="CAL1297782.1"/>
    </source>
</evidence>